<dbReference type="PANTHER" id="PTHR34614:SF2">
    <property type="entry name" value="TRANSPOSASE IS4-LIKE DOMAIN-CONTAINING PROTEIN"/>
    <property type="match status" value="1"/>
</dbReference>
<accession>A0A011QHL1</accession>
<dbReference type="GO" id="GO:0004803">
    <property type="term" value="F:transposase activity"/>
    <property type="evidence" value="ECO:0007669"/>
    <property type="project" value="InterPro"/>
</dbReference>
<evidence type="ECO:0000313" key="2">
    <source>
        <dbReference type="EMBL" id="EXI88812.1"/>
    </source>
</evidence>
<dbReference type="InterPro" id="IPR012337">
    <property type="entry name" value="RNaseH-like_sf"/>
</dbReference>
<keyword evidence="3" id="KW-1185">Reference proteome</keyword>
<dbReference type="eggNOG" id="COG5421">
    <property type="taxonomic scope" value="Bacteria"/>
</dbReference>
<dbReference type="EMBL" id="JEMY01000024">
    <property type="protein sequence ID" value="EXI88812.1"/>
    <property type="molecule type" value="Genomic_DNA"/>
</dbReference>
<feature type="domain" description="Transposase IS4-like" evidence="1">
    <location>
        <begin position="252"/>
        <end position="536"/>
    </location>
</feature>
<dbReference type="SUPFAM" id="SSF53098">
    <property type="entry name" value="Ribonuclease H-like"/>
    <property type="match status" value="1"/>
</dbReference>
<gene>
    <name evidence="2" type="ORF">AW11_01915</name>
</gene>
<dbReference type="PANTHER" id="PTHR34614">
    <property type="match status" value="1"/>
</dbReference>
<sequence length="613" mass="68443">MFIRQTRTNNKATGEGYFTYRLVRGERIAGKVRQITLLNLGRNFAIKQEDWPVLCRRIEQLLHPQEALLPLPCSGHIESAAQRYAGQLIVRAPISDSAAVASSDPAAQPRPAVTFAEVDIDSLQVMQPRSVGVEHVGLHALAELGIIDQLGELGVNGVVRASIIGNLIGRMGHPGSERATWSWLQKQSALGELIDVDYLSMSHMSLYRASDVLMKHREVIEARLFGTVRTLFGLEETITLYDLTNTYFEGEVPSNGKAKRARSKEKRSDCPLVTLGLVLDGSGFVRRSQTFEGNVSEAGTLAGMLTGLDAPAGALVIMDAGIATEANVAWLVEHGYRYLVVRRGGTRQFDETQAVTIETADEQPLRLQKALSEDGKELQLFCHSPSRQLKEEAMLESFSQRFEAGLQQILDGLAKPRAEKRPDKLRERIGRLKQKSRGASQHYTVDLVTDESGKRVTAITWQKVPREGSQATHPGVYCLRTNELDWDEERLWRTYTLLTDLESVFRSLKSELGLRPVFHHKEERADGHLFITVLAYQCVQFLRLKLKAAGIHDSWATLRETLSVQRRVTTTFRQRDGRTLHVRKATAAEPELMSIYRALGVNSDPGGTRKLTS</sequence>
<dbReference type="GO" id="GO:0003677">
    <property type="term" value="F:DNA binding"/>
    <property type="evidence" value="ECO:0007669"/>
    <property type="project" value="InterPro"/>
</dbReference>
<evidence type="ECO:0000259" key="1">
    <source>
        <dbReference type="Pfam" id="PF01609"/>
    </source>
</evidence>
<dbReference type="Pfam" id="PF01609">
    <property type="entry name" value="DDE_Tnp_1"/>
    <property type="match status" value="1"/>
</dbReference>
<reference evidence="2" key="1">
    <citation type="submission" date="2014-02" db="EMBL/GenBank/DDBJ databases">
        <title>Expanding our view of genomic diversity in Candidatus Accumulibacter clades.</title>
        <authorList>
            <person name="Skennerton C.T."/>
            <person name="Barr J.J."/>
            <person name="Slater F.R."/>
            <person name="Bond P.L."/>
            <person name="Tyson G.W."/>
        </authorList>
    </citation>
    <scope>NUCLEOTIDE SEQUENCE [LARGE SCALE GENOMIC DNA]</scope>
</reference>
<name>A0A011QHL1_ACCRE</name>
<dbReference type="InterPro" id="IPR047654">
    <property type="entry name" value="IS1634_transpos"/>
</dbReference>
<dbReference type="PATRIC" id="fig|1454004.3.peg.1979"/>
<evidence type="ECO:0000313" key="3">
    <source>
        <dbReference type="Proteomes" id="UP000022141"/>
    </source>
</evidence>
<protein>
    <submittedName>
        <fullName evidence="2">Transposase</fullName>
    </submittedName>
</protein>
<dbReference type="Proteomes" id="UP000022141">
    <property type="component" value="Unassembled WGS sequence"/>
</dbReference>
<dbReference type="NCBIfam" id="NF033559">
    <property type="entry name" value="transpos_IS1634"/>
    <property type="match status" value="1"/>
</dbReference>
<proteinExistence type="predicted"/>
<dbReference type="STRING" id="1454004.AW11_01915"/>
<dbReference type="GO" id="GO:0006313">
    <property type="term" value="P:DNA transposition"/>
    <property type="evidence" value="ECO:0007669"/>
    <property type="project" value="InterPro"/>
</dbReference>
<comment type="caution">
    <text evidence="2">The sequence shown here is derived from an EMBL/GenBank/DDBJ whole genome shotgun (WGS) entry which is preliminary data.</text>
</comment>
<organism evidence="2 3">
    <name type="scientific">Accumulibacter regalis</name>
    <dbReference type="NCBI Taxonomy" id="522306"/>
    <lineage>
        <taxon>Bacteria</taxon>
        <taxon>Pseudomonadati</taxon>
        <taxon>Pseudomonadota</taxon>
        <taxon>Betaproteobacteria</taxon>
        <taxon>Candidatus Accumulibacter</taxon>
    </lineage>
</organism>
<dbReference type="InterPro" id="IPR002559">
    <property type="entry name" value="Transposase_11"/>
</dbReference>
<dbReference type="AlphaFoldDB" id="A0A011QHL1"/>